<reference evidence="2" key="1">
    <citation type="journal article" date="2021" name="PeerJ">
        <title>Extensive microbial diversity within the chicken gut microbiome revealed by metagenomics and culture.</title>
        <authorList>
            <person name="Gilroy R."/>
            <person name="Ravi A."/>
            <person name="Getino M."/>
            <person name="Pursley I."/>
            <person name="Horton D.L."/>
            <person name="Alikhan N.F."/>
            <person name="Baker D."/>
            <person name="Gharbi K."/>
            <person name="Hall N."/>
            <person name="Watson M."/>
            <person name="Adriaenssens E.M."/>
            <person name="Foster-Nyarko E."/>
            <person name="Jarju S."/>
            <person name="Secka A."/>
            <person name="Antonio M."/>
            <person name="Oren A."/>
            <person name="Chaudhuri R.R."/>
            <person name="La Ragione R."/>
            <person name="Hildebrand F."/>
            <person name="Pallen M.J."/>
        </authorList>
    </citation>
    <scope>NUCLEOTIDE SEQUENCE</scope>
    <source>
        <strain evidence="2">CHK178-16964</strain>
    </source>
</reference>
<evidence type="ECO:0000256" key="1">
    <source>
        <dbReference type="SAM" id="Phobius"/>
    </source>
</evidence>
<feature type="transmembrane region" description="Helical" evidence="1">
    <location>
        <begin position="41"/>
        <end position="61"/>
    </location>
</feature>
<feature type="transmembrane region" description="Helical" evidence="1">
    <location>
        <begin position="257"/>
        <end position="277"/>
    </location>
</feature>
<feature type="transmembrane region" description="Helical" evidence="1">
    <location>
        <begin position="67"/>
        <end position="89"/>
    </location>
</feature>
<gene>
    <name evidence="2" type="ORF">IAA07_06070</name>
</gene>
<reference evidence="2" key="2">
    <citation type="submission" date="2021-04" db="EMBL/GenBank/DDBJ databases">
        <authorList>
            <person name="Gilroy R."/>
        </authorList>
    </citation>
    <scope>NUCLEOTIDE SEQUENCE</scope>
    <source>
        <strain evidence="2">CHK178-16964</strain>
    </source>
</reference>
<accession>A0A9D2HIJ2</accession>
<proteinExistence type="predicted"/>
<keyword evidence="1" id="KW-0472">Membrane</keyword>
<keyword evidence="1" id="KW-1133">Transmembrane helix</keyword>
<sequence length="392" mass="44488">MEKQIYFQVRHDFNRKETESAMKQMVLSELFAKKNITVKRLAPCGFLGLLLSGLVVNSGLLPGVSPLILFLAAAVLVYVALGLAAYALIMAGTGKTLDQMEKEDYEGEKDLCQEYLSDRLVLSGPRQEAIPYGSLKDVREEKDRFVLVMKNTREIQVKKADFTKGMPEQFADFMRRAMERAERRNGEGNGNQATAARYQVKTVYTELLCINRTAMERRYKKRKWSKAEKYGIPVFTVILLTALVLFGAGISQESLQMLLNVLPVAVVLEIVVLYFTYLHNVKQEEKALIKAGKKSWREIENSNGKKPSEFSILFEEDGFQVDDGNSSLRLDYGSVRGLYETRDCLFLDDLRILGKETLDKKAIEGGREEELKDFLEEKCGKVFQKLDLPAKV</sequence>
<protein>
    <submittedName>
        <fullName evidence="2">YcxB family protein</fullName>
    </submittedName>
</protein>
<feature type="transmembrane region" description="Helical" evidence="1">
    <location>
        <begin position="230"/>
        <end position="251"/>
    </location>
</feature>
<dbReference type="AlphaFoldDB" id="A0A9D2HIJ2"/>
<dbReference type="Proteomes" id="UP000823900">
    <property type="component" value="Unassembled WGS sequence"/>
</dbReference>
<comment type="caution">
    <text evidence="2">The sequence shown here is derived from an EMBL/GenBank/DDBJ whole genome shotgun (WGS) entry which is preliminary data.</text>
</comment>
<organism evidence="2 3">
    <name type="scientific">Candidatus Lachnoclostridium stercoravium</name>
    <dbReference type="NCBI Taxonomy" id="2838633"/>
    <lineage>
        <taxon>Bacteria</taxon>
        <taxon>Bacillati</taxon>
        <taxon>Bacillota</taxon>
        <taxon>Clostridia</taxon>
        <taxon>Lachnospirales</taxon>
        <taxon>Lachnospiraceae</taxon>
    </lineage>
</organism>
<keyword evidence="1" id="KW-0812">Transmembrane</keyword>
<evidence type="ECO:0000313" key="2">
    <source>
        <dbReference type="EMBL" id="HJA71134.1"/>
    </source>
</evidence>
<evidence type="ECO:0000313" key="3">
    <source>
        <dbReference type="Proteomes" id="UP000823900"/>
    </source>
</evidence>
<name>A0A9D2HIJ2_9FIRM</name>
<dbReference type="EMBL" id="DWZA01000054">
    <property type="protein sequence ID" value="HJA71134.1"/>
    <property type="molecule type" value="Genomic_DNA"/>
</dbReference>